<dbReference type="STRING" id="651662.SAMN04488069_111107"/>
<dbReference type="InterPro" id="IPR017937">
    <property type="entry name" value="Thioredoxin_CS"/>
</dbReference>
<dbReference type="Proteomes" id="UP000199249">
    <property type="component" value="Unassembled WGS sequence"/>
</dbReference>
<keyword evidence="3" id="KW-0676">Redox-active center</keyword>
<gene>
    <name evidence="5" type="ORF">SAMN04488069_111107</name>
</gene>
<comment type="subcellular location">
    <subcellularLocation>
        <location evidence="1">Cell envelope</location>
    </subcellularLocation>
</comment>
<dbReference type="CDD" id="cd02966">
    <property type="entry name" value="TlpA_like_family"/>
    <property type="match status" value="1"/>
</dbReference>
<evidence type="ECO:0000256" key="3">
    <source>
        <dbReference type="ARBA" id="ARBA00023284"/>
    </source>
</evidence>
<dbReference type="InterPro" id="IPR036249">
    <property type="entry name" value="Thioredoxin-like_sf"/>
</dbReference>
<dbReference type="SUPFAM" id="SSF52833">
    <property type="entry name" value="Thioredoxin-like"/>
    <property type="match status" value="1"/>
</dbReference>
<dbReference type="GO" id="GO:0017004">
    <property type="term" value="P:cytochrome complex assembly"/>
    <property type="evidence" value="ECO:0007669"/>
    <property type="project" value="UniProtKB-KW"/>
</dbReference>
<evidence type="ECO:0000256" key="1">
    <source>
        <dbReference type="ARBA" id="ARBA00004196"/>
    </source>
</evidence>
<dbReference type="PANTHER" id="PTHR42852:SF13">
    <property type="entry name" value="PROTEIN DIPZ"/>
    <property type="match status" value="1"/>
</dbReference>
<dbReference type="GO" id="GO:0016853">
    <property type="term" value="F:isomerase activity"/>
    <property type="evidence" value="ECO:0007669"/>
    <property type="project" value="UniProtKB-KW"/>
</dbReference>
<dbReference type="PROSITE" id="PS00194">
    <property type="entry name" value="THIOREDOXIN_1"/>
    <property type="match status" value="1"/>
</dbReference>
<sequence>MNGRIYPPHFSSMIRKTLLNWLPLAVFGLILCTALRPAVLGAARRPATPAGVLGPVAAAGSLQLVTADGRPLDLNRFRGKAVLVNLWASWCAPCRAEMPGMEALAARIDTSKVAFVLISLDKNPAKALRFVQRQNLRLPVYFPAAPLPPPFNSPIIPTTIILSPDGYVAARYEGLVDYDTPQFRQALERLAARQ</sequence>
<keyword evidence="6" id="KW-1185">Reference proteome</keyword>
<feature type="domain" description="Thioredoxin" evidence="4">
    <location>
        <begin position="53"/>
        <end position="192"/>
    </location>
</feature>
<accession>A0A1H3LRZ9</accession>
<dbReference type="InterPro" id="IPR013766">
    <property type="entry name" value="Thioredoxin_domain"/>
</dbReference>
<evidence type="ECO:0000313" key="5">
    <source>
        <dbReference type="EMBL" id="SDY67151.1"/>
    </source>
</evidence>
<keyword evidence="2" id="KW-0201">Cytochrome c-type biogenesis</keyword>
<evidence type="ECO:0000259" key="4">
    <source>
        <dbReference type="PROSITE" id="PS51352"/>
    </source>
</evidence>
<evidence type="ECO:0000256" key="2">
    <source>
        <dbReference type="ARBA" id="ARBA00022748"/>
    </source>
</evidence>
<proteinExistence type="predicted"/>
<dbReference type="InterPro" id="IPR050553">
    <property type="entry name" value="Thioredoxin_ResA/DsbE_sf"/>
</dbReference>
<dbReference type="GO" id="GO:0030313">
    <property type="term" value="C:cell envelope"/>
    <property type="evidence" value="ECO:0007669"/>
    <property type="project" value="UniProtKB-SubCell"/>
</dbReference>
<dbReference type="GO" id="GO:0016491">
    <property type="term" value="F:oxidoreductase activity"/>
    <property type="evidence" value="ECO:0007669"/>
    <property type="project" value="InterPro"/>
</dbReference>
<dbReference type="PANTHER" id="PTHR42852">
    <property type="entry name" value="THIOL:DISULFIDE INTERCHANGE PROTEIN DSBE"/>
    <property type="match status" value="1"/>
</dbReference>
<dbReference type="EMBL" id="FNOV01000011">
    <property type="protein sequence ID" value="SDY67151.1"/>
    <property type="molecule type" value="Genomic_DNA"/>
</dbReference>
<organism evidence="5 6">
    <name type="scientific">Hymenobacter psychrophilus</name>
    <dbReference type="NCBI Taxonomy" id="651662"/>
    <lineage>
        <taxon>Bacteria</taxon>
        <taxon>Pseudomonadati</taxon>
        <taxon>Bacteroidota</taxon>
        <taxon>Cytophagia</taxon>
        <taxon>Cytophagales</taxon>
        <taxon>Hymenobacteraceae</taxon>
        <taxon>Hymenobacter</taxon>
    </lineage>
</organism>
<keyword evidence="5" id="KW-0413">Isomerase</keyword>
<dbReference type="AlphaFoldDB" id="A0A1H3LRZ9"/>
<dbReference type="PROSITE" id="PS51352">
    <property type="entry name" value="THIOREDOXIN_2"/>
    <property type="match status" value="1"/>
</dbReference>
<dbReference type="InterPro" id="IPR013740">
    <property type="entry name" value="Redoxin"/>
</dbReference>
<evidence type="ECO:0000313" key="6">
    <source>
        <dbReference type="Proteomes" id="UP000199249"/>
    </source>
</evidence>
<protein>
    <submittedName>
        <fullName evidence="5">Thiol-disulfide isomerase or thioredoxin</fullName>
    </submittedName>
</protein>
<dbReference type="Pfam" id="PF08534">
    <property type="entry name" value="Redoxin"/>
    <property type="match status" value="1"/>
</dbReference>
<reference evidence="6" key="1">
    <citation type="submission" date="2016-10" db="EMBL/GenBank/DDBJ databases">
        <authorList>
            <person name="Varghese N."/>
            <person name="Submissions S."/>
        </authorList>
    </citation>
    <scope>NUCLEOTIDE SEQUENCE [LARGE SCALE GENOMIC DNA]</scope>
    <source>
        <strain evidence="6">CGMCC 1.8975</strain>
    </source>
</reference>
<name>A0A1H3LRZ9_9BACT</name>
<dbReference type="Gene3D" id="3.40.30.10">
    <property type="entry name" value="Glutaredoxin"/>
    <property type="match status" value="1"/>
</dbReference>